<dbReference type="InterPro" id="IPR000182">
    <property type="entry name" value="GNAT_dom"/>
</dbReference>
<accession>A0ABT1LIH8</accession>
<dbReference type="Pfam" id="PF13302">
    <property type="entry name" value="Acetyltransf_3"/>
    <property type="match status" value="1"/>
</dbReference>
<dbReference type="PANTHER" id="PTHR43792">
    <property type="entry name" value="GNAT FAMILY, PUTATIVE (AFU_ORTHOLOGUE AFUA_3G00765)-RELATED-RELATED"/>
    <property type="match status" value="1"/>
</dbReference>
<protein>
    <submittedName>
        <fullName evidence="2">GNAT family N-acetyltransferase</fullName>
    </submittedName>
</protein>
<evidence type="ECO:0000259" key="1">
    <source>
        <dbReference type="PROSITE" id="PS51186"/>
    </source>
</evidence>
<keyword evidence="3" id="KW-1185">Reference proteome</keyword>
<gene>
    <name evidence="2" type="ORF">NK718_19425</name>
</gene>
<reference evidence="2 3" key="1">
    <citation type="submission" date="2022-07" db="EMBL/GenBank/DDBJ databases">
        <authorList>
            <person name="Li W.-J."/>
            <person name="Deng Q.-Q."/>
        </authorList>
    </citation>
    <scope>NUCLEOTIDE SEQUENCE [LARGE SCALE GENOMIC DNA]</scope>
    <source>
        <strain evidence="2 3">SYSU M60028</strain>
    </source>
</reference>
<dbReference type="RefSeq" id="WP_254745721.1">
    <property type="nucleotide sequence ID" value="NZ_JANCLU010000025.1"/>
</dbReference>
<comment type="caution">
    <text evidence="2">The sequence shown here is derived from an EMBL/GenBank/DDBJ whole genome shotgun (WGS) entry which is preliminary data.</text>
</comment>
<dbReference type="PROSITE" id="PS51186">
    <property type="entry name" value="GNAT"/>
    <property type="match status" value="1"/>
</dbReference>
<feature type="domain" description="N-acetyltransferase" evidence="1">
    <location>
        <begin position="38"/>
        <end position="183"/>
    </location>
</feature>
<name>A0ABT1LIH8_9HYPH</name>
<dbReference type="Proteomes" id="UP001205890">
    <property type="component" value="Unassembled WGS sequence"/>
</dbReference>
<evidence type="ECO:0000313" key="3">
    <source>
        <dbReference type="Proteomes" id="UP001205890"/>
    </source>
</evidence>
<dbReference type="Gene3D" id="3.40.630.30">
    <property type="match status" value="1"/>
</dbReference>
<dbReference type="InterPro" id="IPR051531">
    <property type="entry name" value="N-acetyltransferase"/>
</dbReference>
<proteinExistence type="predicted"/>
<sequence>MFPDIARDDVFRLETSRLWLRWPRASDAADLARIAGRREVAEMTARIPHRYPDGEAHAFVLRAREQNCRGEALNLVATLARGDRRPIGAISVTRPAPESPVDVPMLGYYFDPGLWGRGFATEAARAVVDAAFLLTSADALAATVMSDNPASAAVLEKLGFAWRESGVGEAAARGVLVPVDRFRLSRRQWSADRNALVAASLAAPRPTAVGAPPLLRSGWSAQAAAP</sequence>
<dbReference type="InterPro" id="IPR016181">
    <property type="entry name" value="Acyl_CoA_acyltransferase"/>
</dbReference>
<dbReference type="SUPFAM" id="SSF55729">
    <property type="entry name" value="Acyl-CoA N-acyltransferases (Nat)"/>
    <property type="match status" value="1"/>
</dbReference>
<evidence type="ECO:0000313" key="2">
    <source>
        <dbReference type="EMBL" id="MCP8940703.1"/>
    </source>
</evidence>
<dbReference type="EMBL" id="JANCLU010000025">
    <property type="protein sequence ID" value="MCP8940703.1"/>
    <property type="molecule type" value="Genomic_DNA"/>
</dbReference>
<organism evidence="2 3">
    <name type="scientific">Alsobacter ponti</name>
    <dbReference type="NCBI Taxonomy" id="2962936"/>
    <lineage>
        <taxon>Bacteria</taxon>
        <taxon>Pseudomonadati</taxon>
        <taxon>Pseudomonadota</taxon>
        <taxon>Alphaproteobacteria</taxon>
        <taxon>Hyphomicrobiales</taxon>
        <taxon>Alsobacteraceae</taxon>
        <taxon>Alsobacter</taxon>
    </lineage>
</organism>